<keyword evidence="2" id="KW-1185">Reference proteome</keyword>
<reference evidence="1 2" key="1">
    <citation type="submission" date="2019-01" db="EMBL/GenBank/DDBJ databases">
        <title>Draft genome sequence of Psathyrella aberdarensis IHI B618.</title>
        <authorList>
            <person name="Buettner E."/>
            <person name="Kellner H."/>
        </authorList>
    </citation>
    <scope>NUCLEOTIDE SEQUENCE [LARGE SCALE GENOMIC DNA]</scope>
    <source>
        <strain evidence="1 2">IHI B618</strain>
    </source>
</reference>
<evidence type="ECO:0000313" key="2">
    <source>
        <dbReference type="Proteomes" id="UP000290288"/>
    </source>
</evidence>
<sequence length="38" mass="4506">MLFEISLLWILACPIFHSPAKRLILIDLIIDFLAHLWE</sequence>
<name>A0A4Q2D9C4_9AGAR</name>
<proteinExistence type="predicted"/>
<accession>A0A4Q2D9C4</accession>
<comment type="caution">
    <text evidence="1">The sequence shown here is derived from an EMBL/GenBank/DDBJ whole genome shotgun (WGS) entry which is preliminary data.</text>
</comment>
<organism evidence="1 2">
    <name type="scientific">Candolleomyces aberdarensis</name>
    <dbReference type="NCBI Taxonomy" id="2316362"/>
    <lineage>
        <taxon>Eukaryota</taxon>
        <taxon>Fungi</taxon>
        <taxon>Dikarya</taxon>
        <taxon>Basidiomycota</taxon>
        <taxon>Agaricomycotina</taxon>
        <taxon>Agaricomycetes</taxon>
        <taxon>Agaricomycetidae</taxon>
        <taxon>Agaricales</taxon>
        <taxon>Agaricineae</taxon>
        <taxon>Psathyrellaceae</taxon>
        <taxon>Candolleomyces</taxon>
    </lineage>
</organism>
<gene>
    <name evidence="1" type="ORF">EST38_g10621</name>
</gene>
<evidence type="ECO:0000313" key="1">
    <source>
        <dbReference type="EMBL" id="RXW15236.1"/>
    </source>
</evidence>
<dbReference type="Proteomes" id="UP000290288">
    <property type="component" value="Unassembled WGS sequence"/>
</dbReference>
<protein>
    <submittedName>
        <fullName evidence="1">Uncharacterized protein</fullName>
    </submittedName>
</protein>
<dbReference type="EMBL" id="SDEE01000578">
    <property type="protein sequence ID" value="RXW15236.1"/>
    <property type="molecule type" value="Genomic_DNA"/>
</dbReference>
<dbReference type="AlphaFoldDB" id="A0A4Q2D9C4"/>